<dbReference type="AlphaFoldDB" id="A0A927F4V3"/>
<dbReference type="Pfam" id="PF16216">
    <property type="entry name" value="GxGYxYP_N"/>
    <property type="match status" value="1"/>
</dbReference>
<evidence type="ECO:0000313" key="5">
    <source>
        <dbReference type="EMBL" id="MBD5777919.1"/>
    </source>
</evidence>
<evidence type="ECO:0000259" key="3">
    <source>
        <dbReference type="Pfam" id="PF20957"/>
    </source>
</evidence>
<dbReference type="InterPro" id="IPR038410">
    <property type="entry name" value="GxGYxYP_C_sf"/>
</dbReference>
<dbReference type="InterPro" id="IPR048310">
    <property type="entry name" value="GxGYxYP_N_2nd"/>
</dbReference>
<feature type="domain" description="GxGYxYP putative glycoside hydrolase second N-terminal" evidence="3">
    <location>
        <begin position="110"/>
        <end position="182"/>
    </location>
</feature>
<evidence type="ECO:0000259" key="1">
    <source>
        <dbReference type="Pfam" id="PF14323"/>
    </source>
</evidence>
<reference evidence="5" key="1">
    <citation type="submission" date="2020-09" db="EMBL/GenBank/DDBJ databases">
        <title>Pelagicoccus enzymogenes sp. nov. with an EPS production, isolated from marine sediment.</title>
        <authorList>
            <person name="Feng X."/>
        </authorList>
    </citation>
    <scope>NUCLEOTIDE SEQUENCE</scope>
    <source>
        <strain evidence="5">NFK12</strain>
    </source>
</reference>
<organism evidence="5 6">
    <name type="scientific">Pelagicoccus enzymogenes</name>
    <dbReference type="NCBI Taxonomy" id="2773457"/>
    <lineage>
        <taxon>Bacteria</taxon>
        <taxon>Pseudomonadati</taxon>
        <taxon>Verrucomicrobiota</taxon>
        <taxon>Opitutia</taxon>
        <taxon>Puniceicoccales</taxon>
        <taxon>Pelagicoccaceae</taxon>
        <taxon>Pelagicoccus</taxon>
    </lineage>
</organism>
<dbReference type="Gene3D" id="3.20.20.490">
    <property type="entry name" value="GxGYxYP glycoside hydrolase, C-terminal domain"/>
    <property type="match status" value="1"/>
</dbReference>
<sequence>MELNTGKRFLAVAMLGIIGGCLGFGQAKEASYMEFDADWSLDGDLPEKAMLISLQGVVNKAGPKLYFRYPESWPWKITGELKSFYEARHGFDFLEVENAERALSAYASQVDGYVVWDKQVRTSLIVAFTVCGLENAIAVNEDLIPLAKAAGLKPVADLCGAFRGMDDAEIYQIAYDRYWERCSKEVAIWMGGVHGSRMEPGIADYGIYRGAFFCDLSASPEDEEELALHKRILSELDSDATIMGWHSYAKDTEGQHVSLISSYGLKMEGLNSLPNISFNCQIPFTDDFVFKNNHNVGAEDVLKAEEKVYVSLIQTDSMGIGAWTKPGRGRIPYAWQVSMSWSRTSPGALQYFAEAATPNDYFIGGLSGPGYMYPKPIPEARFWPLMEEANELMDTLDLRVMEIMDYSEGNRHVGNTDLPKELVDRYYEAFPDVIGFVNGYGSARTFDLRGRRPMLSYDYYLGLNRPTAEAIADLEELIQMNRKRPYFLLIHVRESTTIDRVADILDGVTEDMEVIPLDVFLKLAASEQTYERRFLQESDPVDRNAFR</sequence>
<evidence type="ECO:0000259" key="4">
    <source>
        <dbReference type="Pfam" id="PF20958"/>
    </source>
</evidence>
<evidence type="ECO:0000259" key="2">
    <source>
        <dbReference type="Pfam" id="PF16216"/>
    </source>
</evidence>
<protein>
    <submittedName>
        <fullName evidence="5">Uncharacterized protein</fullName>
    </submittedName>
</protein>
<keyword evidence="6" id="KW-1185">Reference proteome</keyword>
<feature type="domain" description="GxGYxYP putative glycoside hydrolase first N-terminal" evidence="2">
    <location>
        <begin position="36"/>
        <end position="107"/>
    </location>
</feature>
<dbReference type="Pfam" id="PF20958">
    <property type="entry name" value="GxGYxYP_N_3rd"/>
    <property type="match status" value="1"/>
</dbReference>
<comment type="caution">
    <text evidence="5">The sequence shown here is derived from an EMBL/GenBank/DDBJ whole genome shotgun (WGS) entry which is preliminary data.</text>
</comment>
<name>A0A927F4V3_9BACT</name>
<feature type="domain" description="GxGYxYP putative glycoside hydrolase C-terminal" evidence="1">
    <location>
        <begin position="307"/>
        <end position="524"/>
    </location>
</feature>
<dbReference type="Pfam" id="PF14323">
    <property type="entry name" value="GxGYxYP_C"/>
    <property type="match status" value="1"/>
</dbReference>
<accession>A0A927F4V3</accession>
<dbReference type="PANTHER" id="PTHR37321:SF1">
    <property type="entry name" value="EXPORTED PROTEIN"/>
    <property type="match status" value="1"/>
</dbReference>
<gene>
    <name evidence="5" type="ORF">IEN85_00235</name>
</gene>
<dbReference type="PANTHER" id="PTHR37321">
    <property type="entry name" value="EXPORTED PROTEIN-RELATED"/>
    <property type="match status" value="1"/>
</dbReference>
<dbReference type="PROSITE" id="PS51257">
    <property type="entry name" value="PROKAR_LIPOPROTEIN"/>
    <property type="match status" value="1"/>
</dbReference>
<evidence type="ECO:0000313" key="6">
    <source>
        <dbReference type="Proteomes" id="UP000622317"/>
    </source>
</evidence>
<feature type="domain" description="GxGYxYP putative glycoside hydrolase third N-terminal" evidence="4">
    <location>
        <begin position="186"/>
        <end position="281"/>
    </location>
</feature>
<proteinExistence type="predicted"/>
<dbReference type="Proteomes" id="UP000622317">
    <property type="component" value="Unassembled WGS sequence"/>
</dbReference>
<dbReference type="EMBL" id="JACYFG010000002">
    <property type="protein sequence ID" value="MBD5777919.1"/>
    <property type="molecule type" value="Genomic_DNA"/>
</dbReference>
<dbReference type="InterPro" id="IPR032626">
    <property type="entry name" value="GxGYxYP_N_1st"/>
</dbReference>
<dbReference type="Pfam" id="PF20957">
    <property type="entry name" value="GxGYxYP_N_2nd"/>
    <property type="match status" value="1"/>
</dbReference>
<dbReference type="InterPro" id="IPR025832">
    <property type="entry name" value="GxGYxYP_C"/>
</dbReference>
<dbReference type="RefSeq" id="WP_191615050.1">
    <property type="nucleotide sequence ID" value="NZ_JACYFG010000002.1"/>
</dbReference>
<dbReference type="InterPro" id="IPR048309">
    <property type="entry name" value="GxGYxYP_N_3rd"/>
</dbReference>